<keyword evidence="3" id="KW-1185">Reference proteome</keyword>
<dbReference type="EMBL" id="CAJJDN010000486">
    <property type="protein sequence ID" value="CAD8131342.1"/>
    <property type="molecule type" value="Genomic_DNA"/>
</dbReference>
<evidence type="ECO:0000313" key="2">
    <source>
        <dbReference type="EMBL" id="CAD8131342.1"/>
    </source>
</evidence>
<comment type="caution">
    <text evidence="2">The sequence shown here is derived from an EMBL/GenBank/DDBJ whole genome shotgun (WGS) entry which is preliminary data.</text>
</comment>
<sequence>MDQSLEDTDQFIHSYLPQQLSQILFHKLLYKINFQLKMLGYYNNYMNNNLF</sequence>
<evidence type="ECO:0000313" key="1">
    <source>
        <dbReference type="EMBL" id="CAD8123470.1"/>
    </source>
</evidence>
<accession>A0A8S1RVE4</accession>
<organism evidence="2 3">
    <name type="scientific">Paramecium sonneborni</name>
    <dbReference type="NCBI Taxonomy" id="65129"/>
    <lineage>
        <taxon>Eukaryota</taxon>
        <taxon>Sar</taxon>
        <taxon>Alveolata</taxon>
        <taxon>Ciliophora</taxon>
        <taxon>Intramacronucleata</taxon>
        <taxon>Oligohymenophorea</taxon>
        <taxon>Peniculida</taxon>
        <taxon>Parameciidae</taxon>
        <taxon>Paramecium</taxon>
    </lineage>
</organism>
<gene>
    <name evidence="1" type="ORF">PSON_ATCC_30995.1.T1450016</name>
    <name evidence="2" type="ORF">PSON_ATCC_30995.1.T4860002</name>
</gene>
<proteinExistence type="predicted"/>
<evidence type="ECO:0000313" key="3">
    <source>
        <dbReference type="Proteomes" id="UP000692954"/>
    </source>
</evidence>
<name>A0A8S1RVE4_9CILI</name>
<dbReference type="AlphaFoldDB" id="A0A8S1RVE4"/>
<reference evidence="2" key="1">
    <citation type="submission" date="2021-01" db="EMBL/GenBank/DDBJ databases">
        <authorList>
            <consortium name="Genoscope - CEA"/>
            <person name="William W."/>
        </authorList>
    </citation>
    <scope>NUCLEOTIDE SEQUENCE</scope>
</reference>
<dbReference type="EMBL" id="CAJJDN010000145">
    <property type="protein sequence ID" value="CAD8123470.1"/>
    <property type="molecule type" value="Genomic_DNA"/>
</dbReference>
<dbReference type="Proteomes" id="UP000692954">
    <property type="component" value="Unassembled WGS sequence"/>
</dbReference>
<protein>
    <submittedName>
        <fullName evidence="2">Uncharacterized protein</fullName>
    </submittedName>
</protein>